<dbReference type="Pfam" id="PF06585">
    <property type="entry name" value="JHBP"/>
    <property type="match status" value="1"/>
</dbReference>
<feature type="signal peptide" evidence="1">
    <location>
        <begin position="1"/>
        <end position="17"/>
    </location>
</feature>
<dbReference type="PANTHER" id="PTHR11008:SF18">
    <property type="entry name" value="BCDNA.GH05536-RELATED"/>
    <property type="match status" value="1"/>
</dbReference>
<evidence type="ECO:0000256" key="1">
    <source>
        <dbReference type="SAM" id="SignalP"/>
    </source>
</evidence>
<accession>A0A5N4A3F7</accession>
<organism evidence="2 3">
    <name type="scientific">Photinus pyralis</name>
    <name type="common">Common eastern firefly</name>
    <name type="synonym">Lampyris pyralis</name>
    <dbReference type="NCBI Taxonomy" id="7054"/>
    <lineage>
        <taxon>Eukaryota</taxon>
        <taxon>Metazoa</taxon>
        <taxon>Ecdysozoa</taxon>
        <taxon>Arthropoda</taxon>
        <taxon>Hexapoda</taxon>
        <taxon>Insecta</taxon>
        <taxon>Pterygota</taxon>
        <taxon>Neoptera</taxon>
        <taxon>Endopterygota</taxon>
        <taxon>Coleoptera</taxon>
        <taxon>Polyphaga</taxon>
        <taxon>Elateriformia</taxon>
        <taxon>Elateroidea</taxon>
        <taxon>Lampyridae</taxon>
        <taxon>Lampyrinae</taxon>
        <taxon>Photinus</taxon>
    </lineage>
</organism>
<keyword evidence="1" id="KW-0732">Signal</keyword>
<protein>
    <submittedName>
        <fullName evidence="2">Uncharacterized protein</fullName>
    </submittedName>
</protein>
<dbReference type="SMART" id="SM00700">
    <property type="entry name" value="JHBP"/>
    <property type="match status" value="1"/>
</dbReference>
<feature type="chain" id="PRO_5024461718" evidence="1">
    <location>
        <begin position="18"/>
        <end position="245"/>
    </location>
</feature>
<gene>
    <name evidence="2" type="ORF">PPYR_03674</name>
</gene>
<reference evidence="2 3" key="1">
    <citation type="journal article" date="2018" name="Elife">
        <title>Firefly genomes illuminate parallel origins of bioluminescence in beetles.</title>
        <authorList>
            <person name="Fallon T.R."/>
            <person name="Lower S.E."/>
            <person name="Chang C.H."/>
            <person name="Bessho-Uehara M."/>
            <person name="Martin G.J."/>
            <person name="Bewick A.J."/>
            <person name="Behringer M."/>
            <person name="Debat H.J."/>
            <person name="Wong I."/>
            <person name="Day J.C."/>
            <person name="Suvorov A."/>
            <person name="Silva C.J."/>
            <person name="Stanger-Hall K.F."/>
            <person name="Hall D.W."/>
            <person name="Schmitz R.J."/>
            <person name="Nelson D.R."/>
            <person name="Lewis S.M."/>
            <person name="Shigenobu S."/>
            <person name="Bybee S.M."/>
            <person name="Larracuente A.M."/>
            <person name="Oba Y."/>
            <person name="Weng J.K."/>
        </authorList>
    </citation>
    <scope>NUCLEOTIDE SEQUENCE [LARGE SCALE GENOMIC DNA]</scope>
    <source>
        <strain evidence="2">1611_PpyrPB1</strain>
        <tissue evidence="2">Whole body</tissue>
    </source>
</reference>
<evidence type="ECO:0000313" key="2">
    <source>
        <dbReference type="EMBL" id="KAB0791874.1"/>
    </source>
</evidence>
<dbReference type="OrthoDB" id="8196554at2759"/>
<dbReference type="Proteomes" id="UP000327044">
    <property type="component" value="Unassembled WGS sequence"/>
</dbReference>
<dbReference type="InterPro" id="IPR038606">
    <property type="entry name" value="To_sf"/>
</dbReference>
<dbReference type="InterPro" id="IPR010562">
    <property type="entry name" value="Haemolymph_juvenile_hormone-bd"/>
</dbReference>
<comment type="caution">
    <text evidence="2">The sequence shown here is derived from an EMBL/GenBank/DDBJ whole genome shotgun (WGS) entry which is preliminary data.</text>
</comment>
<dbReference type="GO" id="GO:0005615">
    <property type="term" value="C:extracellular space"/>
    <property type="evidence" value="ECO:0007669"/>
    <property type="project" value="TreeGrafter"/>
</dbReference>
<dbReference type="AlphaFoldDB" id="A0A5N4A3F7"/>
<evidence type="ECO:0000313" key="3">
    <source>
        <dbReference type="Proteomes" id="UP000327044"/>
    </source>
</evidence>
<name>A0A5N4A3F7_PHOPY</name>
<dbReference type="PANTHER" id="PTHR11008">
    <property type="entry name" value="PROTEIN TAKEOUT-LIKE PROTEIN"/>
    <property type="match status" value="1"/>
</dbReference>
<dbReference type="Gene3D" id="3.15.10.30">
    <property type="entry name" value="Haemolymph juvenile hormone binding protein"/>
    <property type="match status" value="1"/>
</dbReference>
<sequence>MIVFPLVFALNTIFCSAQLITKFQVCSRSDPDINSCLKSAVVNALPVLKDGVNEYGLLSLEPITLERFVVKAVPPTHFDQVYTNIKVYGYMSSQIEEVTAQITDDSFSITIKPFTEKVQITSGYQFDGAIFGGVDVSSAGQCSATIVNKTMTIKFSGSPKTVGGETYLEAKGIQITDPKAEKVTFTFTSEDKPEAASLLTKSFNQHWGVIATDELQKTMGVYSAAFLKEANVVFSKIPFDTLFPK</sequence>
<proteinExistence type="predicted"/>
<dbReference type="InParanoid" id="A0A5N4A3F7"/>
<keyword evidence="3" id="KW-1185">Reference proteome</keyword>
<dbReference type="EMBL" id="VVIM01000011">
    <property type="protein sequence ID" value="KAB0791874.1"/>
    <property type="molecule type" value="Genomic_DNA"/>
</dbReference>